<name>A0A2J6S1L7_HYAVF</name>
<organism evidence="2 3">
    <name type="scientific">Hyaloscypha variabilis (strain UAMH 11265 / GT02V1 / F)</name>
    <name type="common">Meliniomyces variabilis</name>
    <dbReference type="NCBI Taxonomy" id="1149755"/>
    <lineage>
        <taxon>Eukaryota</taxon>
        <taxon>Fungi</taxon>
        <taxon>Dikarya</taxon>
        <taxon>Ascomycota</taxon>
        <taxon>Pezizomycotina</taxon>
        <taxon>Leotiomycetes</taxon>
        <taxon>Helotiales</taxon>
        <taxon>Hyaloscyphaceae</taxon>
        <taxon>Hyaloscypha</taxon>
        <taxon>Hyaloscypha variabilis</taxon>
    </lineage>
</organism>
<reference evidence="2 3" key="1">
    <citation type="submission" date="2016-04" db="EMBL/GenBank/DDBJ databases">
        <title>A degradative enzymes factory behind the ericoid mycorrhizal symbiosis.</title>
        <authorList>
            <consortium name="DOE Joint Genome Institute"/>
            <person name="Martino E."/>
            <person name="Morin E."/>
            <person name="Grelet G."/>
            <person name="Kuo A."/>
            <person name="Kohler A."/>
            <person name="Daghino S."/>
            <person name="Barry K."/>
            <person name="Choi C."/>
            <person name="Cichocki N."/>
            <person name="Clum A."/>
            <person name="Copeland A."/>
            <person name="Hainaut M."/>
            <person name="Haridas S."/>
            <person name="Labutti K."/>
            <person name="Lindquist E."/>
            <person name="Lipzen A."/>
            <person name="Khouja H.-R."/>
            <person name="Murat C."/>
            <person name="Ohm R."/>
            <person name="Olson A."/>
            <person name="Spatafora J."/>
            <person name="Veneault-Fourrey C."/>
            <person name="Henrissat B."/>
            <person name="Grigoriev I."/>
            <person name="Martin F."/>
            <person name="Perotto S."/>
        </authorList>
    </citation>
    <scope>NUCLEOTIDE SEQUENCE [LARGE SCALE GENOMIC DNA]</scope>
    <source>
        <strain evidence="2 3">F</strain>
    </source>
</reference>
<feature type="region of interest" description="Disordered" evidence="1">
    <location>
        <begin position="90"/>
        <end position="149"/>
    </location>
</feature>
<accession>A0A2J6S1L7</accession>
<protein>
    <submittedName>
        <fullName evidence="2">Uncharacterized protein</fullName>
    </submittedName>
</protein>
<gene>
    <name evidence="2" type="ORF">L207DRAFT_525965</name>
</gene>
<dbReference type="AlphaFoldDB" id="A0A2J6S1L7"/>
<evidence type="ECO:0000256" key="1">
    <source>
        <dbReference type="SAM" id="MobiDB-lite"/>
    </source>
</evidence>
<proteinExistence type="predicted"/>
<dbReference type="EMBL" id="KZ613941">
    <property type="protein sequence ID" value="PMD44664.1"/>
    <property type="molecule type" value="Genomic_DNA"/>
</dbReference>
<dbReference type="Proteomes" id="UP000235786">
    <property type="component" value="Unassembled WGS sequence"/>
</dbReference>
<feature type="compositionally biased region" description="Basic and acidic residues" evidence="1">
    <location>
        <begin position="120"/>
        <end position="143"/>
    </location>
</feature>
<evidence type="ECO:0000313" key="2">
    <source>
        <dbReference type="EMBL" id="PMD44664.1"/>
    </source>
</evidence>
<feature type="compositionally biased region" description="Low complexity" evidence="1">
    <location>
        <begin position="101"/>
        <end position="115"/>
    </location>
</feature>
<keyword evidence="3" id="KW-1185">Reference proteome</keyword>
<sequence>MCPLELCHRNHSSTTQYLAKKLAADDYFIAGVIFLEFTIAGELLDQGMSREIWEDSGVTLPVGSKSLLTRDFHANLMMLKGLPNVPQPVRVAPASQSSTSFAPAANAAPARPRFPSLGRRLMDRRKQLNEAARKRRENERRDDDDSAAV</sequence>
<evidence type="ECO:0000313" key="3">
    <source>
        <dbReference type="Proteomes" id="UP000235786"/>
    </source>
</evidence>